<dbReference type="RefSeq" id="WP_015542188.1">
    <property type="nucleotide sequence ID" value="NZ_CABJFK010000013.1"/>
</dbReference>
<accession>A0A414J1S1</accession>
<protein>
    <submittedName>
        <fullName evidence="1">Uncharacterized protein</fullName>
    </submittedName>
</protein>
<sequence>MLMQLVVGVGSGLSSAAEFNHYHWAPALETHLGEFKDYYHFTSPFAGVYYCYSSLEQQWAYYTKYIYSMWHLPTG</sequence>
<evidence type="ECO:0000313" key="1">
    <source>
        <dbReference type="EMBL" id="RHE37680.1"/>
    </source>
</evidence>
<organism evidence="1 2">
    <name type="scientific">Blautia obeum</name>
    <dbReference type="NCBI Taxonomy" id="40520"/>
    <lineage>
        <taxon>Bacteria</taxon>
        <taxon>Bacillati</taxon>
        <taxon>Bacillota</taxon>
        <taxon>Clostridia</taxon>
        <taxon>Lachnospirales</taxon>
        <taxon>Lachnospiraceae</taxon>
        <taxon>Blautia</taxon>
    </lineage>
</organism>
<comment type="caution">
    <text evidence="1">The sequence shown here is derived from an EMBL/GenBank/DDBJ whole genome shotgun (WGS) entry which is preliminary data.</text>
</comment>
<reference evidence="1 2" key="1">
    <citation type="submission" date="2018-08" db="EMBL/GenBank/DDBJ databases">
        <title>A genome reference for cultivated species of the human gut microbiota.</title>
        <authorList>
            <person name="Zou Y."/>
            <person name="Xue W."/>
            <person name="Luo G."/>
        </authorList>
    </citation>
    <scope>NUCLEOTIDE SEQUENCE [LARGE SCALE GENOMIC DNA]</scope>
    <source>
        <strain evidence="1 2">AM28-23</strain>
    </source>
</reference>
<dbReference type="AlphaFoldDB" id="A0A414J1S1"/>
<evidence type="ECO:0000313" key="2">
    <source>
        <dbReference type="Proteomes" id="UP000283745"/>
    </source>
</evidence>
<dbReference type="EMBL" id="QSKF01000013">
    <property type="protein sequence ID" value="RHE37680.1"/>
    <property type="molecule type" value="Genomic_DNA"/>
</dbReference>
<dbReference type="Proteomes" id="UP000283745">
    <property type="component" value="Unassembled WGS sequence"/>
</dbReference>
<proteinExistence type="predicted"/>
<gene>
    <name evidence="1" type="ORF">DW740_14405</name>
</gene>
<name>A0A414J1S1_9FIRM</name>